<dbReference type="SUPFAM" id="SSF143100">
    <property type="entry name" value="TTHA1013/TTHA0281-like"/>
    <property type="match status" value="1"/>
</dbReference>
<comment type="caution">
    <text evidence="1">The sequence shown here is derived from an EMBL/GenBank/DDBJ whole genome shotgun (WGS) entry which is preliminary data.</text>
</comment>
<dbReference type="OrthoDB" id="2376912at2"/>
<reference evidence="1 2" key="1">
    <citation type="submission" date="2015-09" db="EMBL/GenBank/DDBJ databases">
        <title>Draft genome sequence of Alicyclobacillus ferrooxydans DSM 22381.</title>
        <authorList>
            <person name="Hemp J."/>
        </authorList>
    </citation>
    <scope>NUCLEOTIDE SEQUENCE [LARGE SCALE GENOMIC DNA]</scope>
    <source>
        <strain evidence="1 2">TC-34</strain>
    </source>
</reference>
<dbReference type="AlphaFoldDB" id="A0A0P9D0E7"/>
<protein>
    <recommendedName>
        <fullName evidence="3">HicB-like antitoxin of toxin-antitoxin system domain-containing protein</fullName>
    </recommendedName>
</protein>
<keyword evidence="2" id="KW-1185">Reference proteome</keyword>
<gene>
    <name evidence="1" type="ORF">AN477_14720</name>
</gene>
<name>A0A0P9D0E7_9BACL</name>
<evidence type="ECO:0000313" key="1">
    <source>
        <dbReference type="EMBL" id="KPV42937.1"/>
    </source>
</evidence>
<dbReference type="EMBL" id="LJCO01000064">
    <property type="protein sequence ID" value="KPV42937.1"/>
    <property type="molecule type" value="Genomic_DNA"/>
</dbReference>
<dbReference type="InterPro" id="IPR035069">
    <property type="entry name" value="TTHA1013/TTHA0281-like"/>
</dbReference>
<dbReference type="Proteomes" id="UP000050482">
    <property type="component" value="Unassembled WGS sequence"/>
</dbReference>
<organism evidence="1 2">
    <name type="scientific">Alicyclobacillus ferrooxydans</name>
    <dbReference type="NCBI Taxonomy" id="471514"/>
    <lineage>
        <taxon>Bacteria</taxon>
        <taxon>Bacillati</taxon>
        <taxon>Bacillota</taxon>
        <taxon>Bacilli</taxon>
        <taxon>Bacillales</taxon>
        <taxon>Alicyclobacillaceae</taxon>
        <taxon>Alicyclobacillus</taxon>
    </lineage>
</organism>
<evidence type="ECO:0008006" key="3">
    <source>
        <dbReference type="Google" id="ProtNLM"/>
    </source>
</evidence>
<proteinExistence type="predicted"/>
<evidence type="ECO:0000313" key="2">
    <source>
        <dbReference type="Proteomes" id="UP000050482"/>
    </source>
</evidence>
<sequence length="77" mass="9139">MSVSEQKTFQLHITLYPMPDGMYVATCAEVPSCQILRQNKEHAYTDARKYVMQFLREREAEGRPFEVPEIREVEFRI</sequence>
<dbReference type="PATRIC" id="fig|471514.4.peg.2530"/>
<accession>A0A0P9D0E7</accession>